<evidence type="ECO:0008006" key="5">
    <source>
        <dbReference type="Google" id="ProtNLM"/>
    </source>
</evidence>
<comment type="caution">
    <text evidence="2">The sequence shown here is derived from an EMBL/GenBank/DDBJ whole genome shotgun (WGS) entry which is preliminary data.</text>
</comment>
<evidence type="ECO:0000313" key="2">
    <source>
        <dbReference type="EMBL" id="KAA9030933.1"/>
    </source>
</evidence>
<reference evidence="3 4" key="1">
    <citation type="submission" date="2019-09" db="EMBL/GenBank/DDBJ databases">
        <authorList>
            <person name="Feng G."/>
        </authorList>
    </citation>
    <scope>NUCLEOTIDE SEQUENCE [LARGE SCALE GENOMIC DNA]</scope>
    <source>
        <strain evidence="2 3">KACC 19283</strain>
        <strain evidence="1 4">KACC 19284</strain>
    </source>
</reference>
<evidence type="ECO:0000313" key="4">
    <source>
        <dbReference type="Proteomes" id="UP000326364"/>
    </source>
</evidence>
<proteinExistence type="predicted"/>
<gene>
    <name evidence="2" type="ORF">F4U95_09250</name>
    <name evidence="1" type="ORF">F4U96_09300</name>
</gene>
<protein>
    <recommendedName>
        <fullName evidence="5">Head-tail adaptor protein</fullName>
    </recommendedName>
</protein>
<accession>A0A5J5I5Q5</accession>
<organism evidence="2 3">
    <name type="scientific">Sphingobium limneticum</name>
    <dbReference type="NCBI Taxonomy" id="1007511"/>
    <lineage>
        <taxon>Bacteria</taxon>
        <taxon>Pseudomonadati</taxon>
        <taxon>Pseudomonadota</taxon>
        <taxon>Alphaproteobacteria</taxon>
        <taxon>Sphingomonadales</taxon>
        <taxon>Sphingomonadaceae</taxon>
        <taxon>Sphingobium</taxon>
    </lineage>
</organism>
<dbReference type="EMBL" id="VYQA01000005">
    <property type="protein sequence ID" value="KAA9030933.1"/>
    <property type="molecule type" value="Genomic_DNA"/>
</dbReference>
<evidence type="ECO:0000313" key="3">
    <source>
        <dbReference type="Proteomes" id="UP000325933"/>
    </source>
</evidence>
<dbReference type="Proteomes" id="UP000326364">
    <property type="component" value="Unassembled WGS sequence"/>
</dbReference>
<evidence type="ECO:0000313" key="1">
    <source>
        <dbReference type="EMBL" id="KAA9018297.1"/>
    </source>
</evidence>
<dbReference type="Proteomes" id="UP000325933">
    <property type="component" value="Unassembled WGS sequence"/>
</dbReference>
<name>A0A5J5I5Q5_9SPHN</name>
<keyword evidence="4" id="KW-1185">Reference proteome</keyword>
<sequence>MSFYDDLRAGVGPGSEIEATFGVPAILTRTTGGVKDPDSGNVSSKTITPHNVNVAKRTVEITVKDGGKAEATAFDIWFEPLPGDVITLAGKSYRVASVEADEPDGIPIGWIAVVGSGS</sequence>
<dbReference type="RefSeq" id="WP_150425481.1">
    <property type="nucleotide sequence ID" value="NZ_VYQA01000005.1"/>
</dbReference>
<dbReference type="EMBL" id="VYQB01000005">
    <property type="protein sequence ID" value="KAA9018297.1"/>
    <property type="molecule type" value="Genomic_DNA"/>
</dbReference>
<dbReference type="AlphaFoldDB" id="A0A5J5I5Q5"/>